<comment type="subcellular location">
    <subcellularLocation>
        <location evidence="1">Periplasm</location>
    </subcellularLocation>
</comment>
<dbReference type="GO" id="GO:0042597">
    <property type="term" value="C:periplasmic space"/>
    <property type="evidence" value="ECO:0007669"/>
    <property type="project" value="UniProtKB-SubCell"/>
</dbReference>
<feature type="chain" id="PRO_5039232447" evidence="4">
    <location>
        <begin position="22"/>
        <end position="326"/>
    </location>
</feature>
<evidence type="ECO:0000256" key="1">
    <source>
        <dbReference type="ARBA" id="ARBA00004418"/>
    </source>
</evidence>
<dbReference type="PANTHER" id="PTHR30024">
    <property type="entry name" value="ALIPHATIC SULFONATES-BINDING PROTEIN-RELATED"/>
    <property type="match status" value="1"/>
</dbReference>
<comment type="similarity">
    <text evidence="2">Belongs to the bacterial solute-binding protein SsuA/TauA family.</text>
</comment>
<evidence type="ECO:0000256" key="3">
    <source>
        <dbReference type="ARBA" id="ARBA00022729"/>
    </source>
</evidence>
<evidence type="ECO:0000259" key="5">
    <source>
        <dbReference type="Pfam" id="PF09084"/>
    </source>
</evidence>
<dbReference type="InterPro" id="IPR015168">
    <property type="entry name" value="SsuA/THI5"/>
</dbReference>
<dbReference type="EMBL" id="OCNK01000001">
    <property type="protein sequence ID" value="SOD93091.1"/>
    <property type="molecule type" value="Genomic_DNA"/>
</dbReference>
<dbReference type="RefSeq" id="WP_097182049.1">
    <property type="nucleotide sequence ID" value="NZ_OCNK01000001.1"/>
</dbReference>
<dbReference type="PANTHER" id="PTHR30024:SF47">
    <property type="entry name" value="TAURINE-BINDING PERIPLASMIC PROTEIN"/>
    <property type="match status" value="1"/>
</dbReference>
<dbReference type="Proteomes" id="UP000219482">
    <property type="component" value="Unassembled WGS sequence"/>
</dbReference>
<reference evidence="7" key="1">
    <citation type="submission" date="2017-09" db="EMBL/GenBank/DDBJ databases">
        <authorList>
            <person name="Varghese N."/>
            <person name="Submissions S."/>
        </authorList>
    </citation>
    <scope>NUCLEOTIDE SEQUENCE [LARGE SCALE GENOMIC DNA]</scope>
    <source>
        <strain evidence="7">DSM 44270</strain>
    </source>
</reference>
<sequence length="326" mass="33944">MRRLLTPVAALALLIPLAACGGDDSSGDGGGGGGDAQEVRELRVGVIPIVDVAPIYLGVEQGFFEDRGMDVELVPGSGGAAAVPGVVSGDYDFSFGNVTSVLLAGSEGLPLRIVANGVATTGDPETDFSGVVVPGDSAIQDASGLQGRTVAVNNLKNIGEVTIRKAIEDAGGDPSDVNFVELPFPEMPAAVAGGDVDAAWVVEPFLTVSKNQGSRSILAPFAEPIENLTVACYFTTEQMLQEDPELVDEFQAAMEESLTYANENPDEVRRIILTYTQVPPEAAEAIALPSFPAEIDVESVETVAELMQEFGITSEQADVDSLLATD</sequence>
<dbReference type="OrthoDB" id="174578at2"/>
<evidence type="ECO:0000313" key="7">
    <source>
        <dbReference type="Proteomes" id="UP000219482"/>
    </source>
</evidence>
<keyword evidence="3 4" id="KW-0732">Signal</keyword>
<name>A0A286GC61_9ACTN</name>
<keyword evidence="7" id="KW-1185">Reference proteome</keyword>
<organism evidence="6 7">
    <name type="scientific">Blastococcus haudaquaticus</name>
    <dbReference type="NCBI Taxonomy" id="1938745"/>
    <lineage>
        <taxon>Bacteria</taxon>
        <taxon>Bacillati</taxon>
        <taxon>Actinomycetota</taxon>
        <taxon>Actinomycetes</taxon>
        <taxon>Geodermatophilales</taxon>
        <taxon>Geodermatophilaceae</taxon>
        <taxon>Blastococcus</taxon>
    </lineage>
</organism>
<feature type="domain" description="SsuA/THI5-like" evidence="5">
    <location>
        <begin position="51"/>
        <end position="267"/>
    </location>
</feature>
<dbReference type="SUPFAM" id="SSF53850">
    <property type="entry name" value="Periplasmic binding protein-like II"/>
    <property type="match status" value="1"/>
</dbReference>
<gene>
    <name evidence="6" type="ORF">SAMN06272739_0163</name>
</gene>
<protein>
    <submittedName>
        <fullName evidence="6">NitT/TauT family transport system substrate-binding protein</fullName>
    </submittedName>
</protein>
<dbReference type="AlphaFoldDB" id="A0A286GC61"/>
<dbReference type="Gene3D" id="3.40.190.10">
    <property type="entry name" value="Periplasmic binding protein-like II"/>
    <property type="match status" value="2"/>
</dbReference>
<proteinExistence type="inferred from homology"/>
<evidence type="ECO:0000256" key="2">
    <source>
        <dbReference type="ARBA" id="ARBA00010742"/>
    </source>
</evidence>
<accession>A0A286GC61</accession>
<feature type="signal peptide" evidence="4">
    <location>
        <begin position="1"/>
        <end position="21"/>
    </location>
</feature>
<dbReference type="Pfam" id="PF09084">
    <property type="entry name" value="NMT1"/>
    <property type="match status" value="1"/>
</dbReference>
<evidence type="ECO:0000256" key="4">
    <source>
        <dbReference type="SAM" id="SignalP"/>
    </source>
</evidence>
<evidence type="ECO:0000313" key="6">
    <source>
        <dbReference type="EMBL" id="SOD93091.1"/>
    </source>
</evidence>